<evidence type="ECO:0000313" key="2">
    <source>
        <dbReference type="Proteomes" id="UP001165136"/>
    </source>
</evidence>
<organism evidence="1 2">
    <name type="scientific">Amycolatopsis taiwanensis</name>
    <dbReference type="NCBI Taxonomy" id="342230"/>
    <lineage>
        <taxon>Bacteria</taxon>
        <taxon>Bacillati</taxon>
        <taxon>Actinomycetota</taxon>
        <taxon>Actinomycetes</taxon>
        <taxon>Pseudonocardiales</taxon>
        <taxon>Pseudonocardiaceae</taxon>
        <taxon>Amycolatopsis</taxon>
    </lineage>
</organism>
<proteinExistence type="predicted"/>
<accession>A0A9W6R7F0</accession>
<protein>
    <recommendedName>
        <fullName evidence="3">Leucine-binding protein domain-containing protein</fullName>
    </recommendedName>
</protein>
<dbReference type="RefSeq" id="WP_285488635.1">
    <property type="nucleotide sequence ID" value="NZ_BSTI01000013.1"/>
</dbReference>
<dbReference type="InterPro" id="IPR028082">
    <property type="entry name" value="Peripla_BP_I"/>
</dbReference>
<evidence type="ECO:0000313" key="1">
    <source>
        <dbReference type="EMBL" id="GLY68830.1"/>
    </source>
</evidence>
<dbReference type="Proteomes" id="UP001165136">
    <property type="component" value="Unassembled WGS sequence"/>
</dbReference>
<dbReference type="Gene3D" id="3.40.50.2300">
    <property type="match status" value="1"/>
</dbReference>
<name>A0A9W6R7F0_9PSEU</name>
<keyword evidence="2" id="KW-1185">Reference proteome</keyword>
<dbReference type="SUPFAM" id="SSF53822">
    <property type="entry name" value="Periplasmic binding protein-like I"/>
    <property type="match status" value="1"/>
</dbReference>
<dbReference type="AlphaFoldDB" id="A0A9W6R7F0"/>
<gene>
    <name evidence="1" type="ORF">Atai01_54490</name>
</gene>
<reference evidence="1" key="1">
    <citation type="submission" date="2023-03" db="EMBL/GenBank/DDBJ databases">
        <title>Amycolatopsis taiwanensis NBRC 103393.</title>
        <authorList>
            <person name="Ichikawa N."/>
            <person name="Sato H."/>
            <person name="Tonouchi N."/>
        </authorList>
    </citation>
    <scope>NUCLEOTIDE SEQUENCE</scope>
    <source>
        <strain evidence="1">NBRC 103393</strain>
    </source>
</reference>
<evidence type="ECO:0008006" key="3">
    <source>
        <dbReference type="Google" id="ProtNLM"/>
    </source>
</evidence>
<comment type="caution">
    <text evidence="1">The sequence shown here is derived from an EMBL/GenBank/DDBJ whole genome shotgun (WGS) entry which is preliminary data.</text>
</comment>
<sequence>MVLRLLGGLRADSVVIGSATDDVSLSNAARIADAWTERGGQVLDTVTWPESAASWLRQARRFTGPAPDAWIVTGTPPGWIGMGRRLVRDTNWSGRRTVATAALADPALISAGGVDTFDGLRGAHANGTAWEITRTILIDHEGPEATGRQPSPRR</sequence>
<dbReference type="EMBL" id="BSTI01000013">
    <property type="protein sequence ID" value="GLY68830.1"/>
    <property type="molecule type" value="Genomic_DNA"/>
</dbReference>